<dbReference type="PANTHER" id="PTHR22937">
    <property type="entry name" value="E3 UBIQUITIN-PROTEIN LIGASE RNF165"/>
    <property type="match status" value="1"/>
</dbReference>
<dbReference type="Gene3D" id="3.30.40.10">
    <property type="entry name" value="Zinc/RING finger domain, C3HC4 (zinc finger)"/>
    <property type="match status" value="1"/>
</dbReference>
<evidence type="ECO:0000256" key="5">
    <source>
        <dbReference type="ARBA" id="ARBA00022771"/>
    </source>
</evidence>
<keyword evidence="6" id="KW-0833">Ubl conjugation pathway</keyword>
<sequence length="510" mass="57262">MKRVSEFGRSKQWMMHTNELSGKKPINGPLNKRIGSRDAPKGMDKNIQLCPRSGCSGRLNYTRMGCTPKPYPSRQILNPSNGKEVVASSSRSSPLTKKSHIEYQTKASSHTNSDDFKAKAIQDVTVVKDQIHSSRNTESRKSTVLETGCSSGLSDMKNHQKPHCNNHKSVNQDNLRPSNVRFGTRSKPNTVENGYRTPKLSPTSFPLPHSSQSRFMKKKSSESESSSASSSVRNRLSRSFSKEGRGVLNNRGVLISDVNHVVSDRNMNSRVRARDQDNNGNSRFPQPKTSNSHMFNSSYLFSAGASSSESSSYNLPRNDGGDTIRSLLPFPSSDFSIGQSNNHDDLWRYNMDEISGALLQLETIEHDEELTYEQLLAHESNVFFNGMSFYDHHREMRLDIDNMSYEELLALGERMGTVSTALSEESMSKCLSRSIYQVSFKEVGVAGLKGDEDDSKCSICQEEYVFEDEIGKLECEHRYHFGCVQQWLRMKNWCPICKASAVSSRPTSPP</sequence>
<organism evidence="11 12">
    <name type="scientific">Cuscuta australis</name>
    <dbReference type="NCBI Taxonomy" id="267555"/>
    <lineage>
        <taxon>Eukaryota</taxon>
        <taxon>Viridiplantae</taxon>
        <taxon>Streptophyta</taxon>
        <taxon>Embryophyta</taxon>
        <taxon>Tracheophyta</taxon>
        <taxon>Spermatophyta</taxon>
        <taxon>Magnoliopsida</taxon>
        <taxon>eudicotyledons</taxon>
        <taxon>Gunneridae</taxon>
        <taxon>Pentapetalae</taxon>
        <taxon>asterids</taxon>
        <taxon>lamiids</taxon>
        <taxon>Solanales</taxon>
        <taxon>Convolvulaceae</taxon>
        <taxon>Cuscuteae</taxon>
        <taxon>Cuscuta</taxon>
        <taxon>Cuscuta subgen. Grammica</taxon>
        <taxon>Cuscuta sect. Cleistogrammica</taxon>
    </lineage>
</organism>
<feature type="compositionally biased region" description="Basic and acidic residues" evidence="9">
    <location>
        <begin position="132"/>
        <end position="143"/>
    </location>
</feature>
<feature type="compositionally biased region" description="Polar residues" evidence="9">
    <location>
        <begin position="144"/>
        <end position="153"/>
    </location>
</feature>
<feature type="compositionally biased region" description="Polar residues" evidence="9">
    <location>
        <begin position="200"/>
        <end position="212"/>
    </location>
</feature>
<dbReference type="InterPro" id="IPR045191">
    <property type="entry name" value="MBR1/2-like"/>
</dbReference>
<feature type="domain" description="RING-type" evidence="10">
    <location>
        <begin position="457"/>
        <end position="498"/>
    </location>
</feature>
<evidence type="ECO:0000256" key="9">
    <source>
        <dbReference type="SAM" id="MobiDB-lite"/>
    </source>
</evidence>
<feature type="compositionally biased region" description="Polar residues" evidence="9">
    <location>
        <begin position="167"/>
        <end position="177"/>
    </location>
</feature>
<dbReference type="InterPro" id="IPR013083">
    <property type="entry name" value="Znf_RING/FYVE/PHD"/>
</dbReference>
<proteinExistence type="predicted"/>
<dbReference type="GO" id="GO:0008270">
    <property type="term" value="F:zinc ion binding"/>
    <property type="evidence" value="ECO:0007669"/>
    <property type="project" value="UniProtKB-KW"/>
</dbReference>
<dbReference type="SUPFAM" id="SSF57850">
    <property type="entry name" value="RING/U-box"/>
    <property type="match status" value="1"/>
</dbReference>
<evidence type="ECO:0000256" key="3">
    <source>
        <dbReference type="ARBA" id="ARBA00022679"/>
    </source>
</evidence>
<evidence type="ECO:0000256" key="4">
    <source>
        <dbReference type="ARBA" id="ARBA00022723"/>
    </source>
</evidence>
<keyword evidence="3" id="KW-0808">Transferase</keyword>
<reference evidence="11 12" key="1">
    <citation type="submission" date="2018-06" db="EMBL/GenBank/DDBJ databases">
        <title>The Genome of Cuscuta australis (Dodder) Provides Insight into the Evolution of Plant Parasitism.</title>
        <authorList>
            <person name="Liu H."/>
        </authorList>
    </citation>
    <scope>NUCLEOTIDE SEQUENCE [LARGE SCALE GENOMIC DNA]</scope>
    <source>
        <strain evidence="12">cv. Yunnan</strain>
        <tissue evidence="11">Vines</tissue>
    </source>
</reference>
<evidence type="ECO:0000259" key="10">
    <source>
        <dbReference type="PROSITE" id="PS50089"/>
    </source>
</evidence>
<keyword evidence="7" id="KW-0862">Zinc</keyword>
<dbReference type="SMART" id="SM00184">
    <property type="entry name" value="RING"/>
    <property type="match status" value="1"/>
</dbReference>
<dbReference type="PROSITE" id="PS50089">
    <property type="entry name" value="ZF_RING_2"/>
    <property type="match status" value="1"/>
</dbReference>
<protein>
    <recommendedName>
        <fullName evidence="2">RING-type E3 ubiquitin transferase</fullName>
        <ecNumber evidence="2">2.3.2.27</ecNumber>
    </recommendedName>
</protein>
<feature type="region of interest" description="Disordered" evidence="9">
    <location>
        <begin position="132"/>
        <end position="239"/>
    </location>
</feature>
<keyword evidence="12" id="KW-1185">Reference proteome</keyword>
<dbReference type="GO" id="GO:0061630">
    <property type="term" value="F:ubiquitin protein ligase activity"/>
    <property type="evidence" value="ECO:0007669"/>
    <property type="project" value="UniProtKB-EC"/>
</dbReference>
<evidence type="ECO:0000256" key="8">
    <source>
        <dbReference type="PROSITE-ProRule" id="PRU00175"/>
    </source>
</evidence>
<dbReference type="Proteomes" id="UP000249390">
    <property type="component" value="Unassembled WGS sequence"/>
</dbReference>
<dbReference type="FunFam" id="3.30.40.10:FF:000504">
    <property type="entry name" value="E3 ubiquitin-protein ligase arkadia"/>
    <property type="match status" value="1"/>
</dbReference>
<evidence type="ECO:0000313" key="11">
    <source>
        <dbReference type="EMBL" id="RAL47960.1"/>
    </source>
</evidence>
<evidence type="ECO:0000256" key="6">
    <source>
        <dbReference type="ARBA" id="ARBA00022786"/>
    </source>
</evidence>
<evidence type="ECO:0000256" key="2">
    <source>
        <dbReference type="ARBA" id="ARBA00012483"/>
    </source>
</evidence>
<feature type="compositionally biased region" description="Polar residues" evidence="9">
    <location>
        <begin position="278"/>
        <end position="295"/>
    </location>
</feature>
<name>A0A328DRS3_9ASTE</name>
<dbReference type="AlphaFoldDB" id="A0A328DRS3"/>
<evidence type="ECO:0000256" key="7">
    <source>
        <dbReference type="ARBA" id="ARBA00022833"/>
    </source>
</evidence>
<evidence type="ECO:0000313" key="12">
    <source>
        <dbReference type="Proteomes" id="UP000249390"/>
    </source>
</evidence>
<feature type="region of interest" description="Disordered" evidence="9">
    <location>
        <begin position="265"/>
        <end position="295"/>
    </location>
</feature>
<dbReference type="PANTHER" id="PTHR22937:SF136">
    <property type="entry name" value="RING-TYPE E3 UBIQUITIN TRANSFERASE"/>
    <property type="match status" value="1"/>
</dbReference>
<feature type="region of interest" description="Disordered" evidence="9">
    <location>
        <begin position="70"/>
        <end position="98"/>
    </location>
</feature>
<keyword evidence="4" id="KW-0479">Metal-binding</keyword>
<keyword evidence="5 8" id="KW-0863">Zinc-finger</keyword>
<gene>
    <name evidence="11" type="ORF">DM860_015747</name>
</gene>
<dbReference type="EC" id="2.3.2.27" evidence="2"/>
<dbReference type="Pfam" id="PF13639">
    <property type="entry name" value="zf-RING_2"/>
    <property type="match status" value="1"/>
</dbReference>
<evidence type="ECO:0000256" key="1">
    <source>
        <dbReference type="ARBA" id="ARBA00000900"/>
    </source>
</evidence>
<accession>A0A328DRS3</accession>
<feature type="region of interest" description="Disordered" evidence="9">
    <location>
        <begin position="1"/>
        <end position="30"/>
    </location>
</feature>
<comment type="catalytic activity">
    <reaction evidence="1">
        <text>S-ubiquitinyl-[E2 ubiquitin-conjugating enzyme]-L-cysteine + [acceptor protein]-L-lysine = [E2 ubiquitin-conjugating enzyme]-L-cysteine + N(6)-ubiquitinyl-[acceptor protein]-L-lysine.</text>
        <dbReference type="EC" id="2.3.2.27"/>
    </reaction>
</comment>
<feature type="compositionally biased region" description="Low complexity" evidence="9">
    <location>
        <begin position="223"/>
        <end position="239"/>
    </location>
</feature>
<dbReference type="InterPro" id="IPR001841">
    <property type="entry name" value="Znf_RING"/>
</dbReference>
<comment type="caution">
    <text evidence="11">The sequence shown here is derived from an EMBL/GenBank/DDBJ whole genome shotgun (WGS) entry which is preliminary data.</text>
</comment>
<dbReference type="EMBL" id="NQVE01000106">
    <property type="protein sequence ID" value="RAL47960.1"/>
    <property type="molecule type" value="Genomic_DNA"/>
</dbReference>